<feature type="region of interest" description="Disordered" evidence="1">
    <location>
        <begin position="166"/>
        <end position="185"/>
    </location>
</feature>
<evidence type="ECO:0000256" key="1">
    <source>
        <dbReference type="SAM" id="MobiDB-lite"/>
    </source>
</evidence>
<proteinExistence type="predicted"/>
<dbReference type="NCBIfam" id="TIGR02896">
    <property type="entry name" value="spore_III_AF"/>
    <property type="match status" value="1"/>
</dbReference>
<dbReference type="Pfam" id="PF09581">
    <property type="entry name" value="Spore_III_AF"/>
    <property type="match status" value="1"/>
</dbReference>
<dbReference type="EMBL" id="JAFBED010000006">
    <property type="protein sequence ID" value="MBM7620965.1"/>
    <property type="molecule type" value="Genomic_DNA"/>
</dbReference>
<keyword evidence="4" id="KW-1185">Reference proteome</keyword>
<gene>
    <name evidence="3" type="ORF">JOC95_002838</name>
</gene>
<name>A0ABS2P1X9_9BACI</name>
<comment type="caution">
    <text evidence="3">The sequence shown here is derived from an EMBL/GenBank/DDBJ whole genome shotgun (WGS) entry which is preliminary data.</text>
</comment>
<keyword evidence="2" id="KW-0812">Transmembrane</keyword>
<accession>A0ABS2P1X9</accession>
<reference evidence="3 4" key="1">
    <citation type="submission" date="2021-01" db="EMBL/GenBank/DDBJ databases">
        <title>Genomic Encyclopedia of Type Strains, Phase IV (KMG-IV): sequencing the most valuable type-strain genomes for metagenomic binning, comparative biology and taxonomic classification.</title>
        <authorList>
            <person name="Goeker M."/>
        </authorList>
    </citation>
    <scope>NUCLEOTIDE SEQUENCE [LARGE SCALE GENOMIC DNA]</scope>
    <source>
        <strain evidence="3 4">DSM 25879</strain>
    </source>
</reference>
<sequence length="210" mass="23624">MSYLTEWITTIILFILLATVVDMLLPSSSMQKYTKLVIGLLLIVVILTPILKLLSTDMDEMFAKMMTHPSYISEKNTENLIEMKKKEIQASHSAYILEQAAVQMKEDVEEELREQYGLTVKKVNLVVKNQDQLTEIPTEEDLEMVEIVLAEGTDETAISVVKPVQIDTSRPNEPEPSSPNSGREGNIAAFLSDRWQLHETIISVDVEGGD</sequence>
<evidence type="ECO:0000256" key="2">
    <source>
        <dbReference type="SAM" id="Phobius"/>
    </source>
</evidence>
<keyword evidence="2" id="KW-0472">Membrane</keyword>
<feature type="transmembrane region" description="Helical" evidence="2">
    <location>
        <begin position="7"/>
        <end position="25"/>
    </location>
</feature>
<dbReference type="RefSeq" id="WP_204417350.1">
    <property type="nucleotide sequence ID" value="NZ_JAFBED010000006.1"/>
</dbReference>
<dbReference type="InterPro" id="IPR014245">
    <property type="entry name" value="Spore_III_AF"/>
</dbReference>
<evidence type="ECO:0000313" key="3">
    <source>
        <dbReference type="EMBL" id="MBM7620965.1"/>
    </source>
</evidence>
<dbReference type="Proteomes" id="UP000737402">
    <property type="component" value="Unassembled WGS sequence"/>
</dbReference>
<keyword evidence="2" id="KW-1133">Transmembrane helix</keyword>
<feature type="transmembrane region" description="Helical" evidence="2">
    <location>
        <begin position="37"/>
        <end position="55"/>
    </location>
</feature>
<organism evidence="3 4">
    <name type="scientific">Sutcliffiella tianshenii</name>
    <dbReference type="NCBI Taxonomy" id="1463404"/>
    <lineage>
        <taxon>Bacteria</taxon>
        <taxon>Bacillati</taxon>
        <taxon>Bacillota</taxon>
        <taxon>Bacilli</taxon>
        <taxon>Bacillales</taxon>
        <taxon>Bacillaceae</taxon>
        <taxon>Sutcliffiella</taxon>
    </lineage>
</organism>
<evidence type="ECO:0000313" key="4">
    <source>
        <dbReference type="Proteomes" id="UP000737402"/>
    </source>
</evidence>
<protein>
    <submittedName>
        <fullName evidence="3">Stage III sporulation protein AF</fullName>
    </submittedName>
</protein>